<organism evidence="2 3">
    <name type="scientific">Ampelomyces quisqualis</name>
    <name type="common">Powdery mildew agent</name>
    <dbReference type="NCBI Taxonomy" id="50730"/>
    <lineage>
        <taxon>Eukaryota</taxon>
        <taxon>Fungi</taxon>
        <taxon>Dikarya</taxon>
        <taxon>Ascomycota</taxon>
        <taxon>Pezizomycotina</taxon>
        <taxon>Dothideomycetes</taxon>
        <taxon>Pleosporomycetidae</taxon>
        <taxon>Pleosporales</taxon>
        <taxon>Pleosporineae</taxon>
        <taxon>Phaeosphaeriaceae</taxon>
        <taxon>Ampelomyces</taxon>
    </lineage>
</organism>
<evidence type="ECO:0000256" key="1">
    <source>
        <dbReference type="SAM" id="MobiDB-lite"/>
    </source>
</evidence>
<dbReference type="AlphaFoldDB" id="A0A6A5QIP1"/>
<evidence type="ECO:0000313" key="2">
    <source>
        <dbReference type="EMBL" id="KAF1914698.1"/>
    </source>
</evidence>
<feature type="region of interest" description="Disordered" evidence="1">
    <location>
        <begin position="62"/>
        <end position="113"/>
    </location>
</feature>
<proteinExistence type="predicted"/>
<dbReference type="Proteomes" id="UP000800096">
    <property type="component" value="Unassembled WGS sequence"/>
</dbReference>
<protein>
    <submittedName>
        <fullName evidence="2">Uncharacterized protein</fullName>
    </submittedName>
</protein>
<feature type="region of interest" description="Disordered" evidence="1">
    <location>
        <begin position="1"/>
        <end position="46"/>
    </location>
</feature>
<feature type="compositionally biased region" description="Basic and acidic residues" evidence="1">
    <location>
        <begin position="1"/>
        <end position="13"/>
    </location>
</feature>
<evidence type="ECO:0000313" key="3">
    <source>
        <dbReference type="Proteomes" id="UP000800096"/>
    </source>
</evidence>
<keyword evidence="3" id="KW-1185">Reference proteome</keyword>
<dbReference type="EMBL" id="ML979137">
    <property type="protein sequence ID" value="KAF1914698.1"/>
    <property type="molecule type" value="Genomic_DNA"/>
</dbReference>
<gene>
    <name evidence="2" type="ORF">BDU57DRAFT_501299</name>
</gene>
<sequence>MPDSNPHDEETRHIPPTADPAKEEEKEEQSASSSSSSGGLLSAIGDPAGKVLQTTLRPLGAPLEKTVTGPLGSALGGTTRGVVGPLLGHDEERMEGADGGESVGFGSIWEMGV</sequence>
<accession>A0A6A5QIP1</accession>
<name>A0A6A5QIP1_AMPQU</name>
<feature type="compositionally biased region" description="Low complexity" evidence="1">
    <location>
        <begin position="30"/>
        <end position="43"/>
    </location>
</feature>
<reference evidence="2" key="1">
    <citation type="journal article" date="2020" name="Stud. Mycol.">
        <title>101 Dothideomycetes genomes: a test case for predicting lifestyles and emergence of pathogens.</title>
        <authorList>
            <person name="Haridas S."/>
            <person name="Albert R."/>
            <person name="Binder M."/>
            <person name="Bloem J."/>
            <person name="Labutti K."/>
            <person name="Salamov A."/>
            <person name="Andreopoulos B."/>
            <person name="Baker S."/>
            <person name="Barry K."/>
            <person name="Bills G."/>
            <person name="Bluhm B."/>
            <person name="Cannon C."/>
            <person name="Castanera R."/>
            <person name="Culley D."/>
            <person name="Daum C."/>
            <person name="Ezra D."/>
            <person name="Gonzalez J."/>
            <person name="Henrissat B."/>
            <person name="Kuo A."/>
            <person name="Liang C."/>
            <person name="Lipzen A."/>
            <person name="Lutzoni F."/>
            <person name="Magnuson J."/>
            <person name="Mondo S."/>
            <person name="Nolan M."/>
            <person name="Ohm R."/>
            <person name="Pangilinan J."/>
            <person name="Park H.-J."/>
            <person name="Ramirez L."/>
            <person name="Alfaro M."/>
            <person name="Sun H."/>
            <person name="Tritt A."/>
            <person name="Yoshinaga Y."/>
            <person name="Zwiers L.-H."/>
            <person name="Turgeon B."/>
            <person name="Goodwin S."/>
            <person name="Spatafora J."/>
            <person name="Crous P."/>
            <person name="Grigoriev I."/>
        </authorList>
    </citation>
    <scope>NUCLEOTIDE SEQUENCE</scope>
    <source>
        <strain evidence="2">HMLAC05119</strain>
    </source>
</reference>
<dbReference type="OrthoDB" id="3902208at2759"/>